<evidence type="ECO:0000313" key="3">
    <source>
        <dbReference type="Proteomes" id="UP001482620"/>
    </source>
</evidence>
<name>A0ABV0VF91_9TELE</name>
<dbReference type="EMBL" id="JAHRIQ010106156">
    <property type="protein sequence ID" value="MEQ2255947.1"/>
    <property type="molecule type" value="Genomic_DNA"/>
</dbReference>
<protein>
    <submittedName>
        <fullName evidence="2">Uncharacterized protein</fullName>
    </submittedName>
</protein>
<feature type="signal peptide" evidence="1">
    <location>
        <begin position="1"/>
        <end position="22"/>
    </location>
</feature>
<reference evidence="2 3" key="1">
    <citation type="submission" date="2021-06" db="EMBL/GenBank/DDBJ databases">
        <authorList>
            <person name="Palmer J.M."/>
        </authorList>
    </citation>
    <scope>NUCLEOTIDE SEQUENCE [LARGE SCALE GENOMIC DNA]</scope>
    <source>
        <strain evidence="3">if_2019</strain>
        <tissue evidence="2">Muscle</tissue>
    </source>
</reference>
<proteinExistence type="predicted"/>
<dbReference type="Proteomes" id="UP001482620">
    <property type="component" value="Unassembled WGS sequence"/>
</dbReference>
<evidence type="ECO:0000256" key="1">
    <source>
        <dbReference type="SAM" id="SignalP"/>
    </source>
</evidence>
<organism evidence="2 3">
    <name type="scientific">Ilyodon furcidens</name>
    <name type="common">goldbreast splitfin</name>
    <dbReference type="NCBI Taxonomy" id="33524"/>
    <lineage>
        <taxon>Eukaryota</taxon>
        <taxon>Metazoa</taxon>
        <taxon>Chordata</taxon>
        <taxon>Craniata</taxon>
        <taxon>Vertebrata</taxon>
        <taxon>Euteleostomi</taxon>
        <taxon>Actinopterygii</taxon>
        <taxon>Neopterygii</taxon>
        <taxon>Teleostei</taxon>
        <taxon>Neoteleostei</taxon>
        <taxon>Acanthomorphata</taxon>
        <taxon>Ovalentaria</taxon>
        <taxon>Atherinomorphae</taxon>
        <taxon>Cyprinodontiformes</taxon>
        <taxon>Goodeidae</taxon>
        <taxon>Ilyodon</taxon>
    </lineage>
</organism>
<feature type="chain" id="PRO_5046710439" evidence="1">
    <location>
        <begin position="23"/>
        <end position="59"/>
    </location>
</feature>
<comment type="caution">
    <text evidence="2">The sequence shown here is derived from an EMBL/GenBank/DDBJ whole genome shotgun (WGS) entry which is preliminary data.</text>
</comment>
<feature type="non-terminal residue" evidence="2">
    <location>
        <position position="1"/>
    </location>
</feature>
<evidence type="ECO:0000313" key="2">
    <source>
        <dbReference type="EMBL" id="MEQ2255947.1"/>
    </source>
</evidence>
<sequence>FIPFNVDALCLCVFCVFQLASASPLRRTCRTLCALKVLLSQEDATLHDLLLEQNHFRKI</sequence>
<keyword evidence="3" id="KW-1185">Reference proteome</keyword>
<keyword evidence="1" id="KW-0732">Signal</keyword>
<accession>A0ABV0VF91</accession>
<gene>
    <name evidence="2" type="ORF">ILYODFUR_019064</name>
</gene>